<evidence type="ECO:0000313" key="2">
    <source>
        <dbReference type="Proteomes" id="UP000009319"/>
    </source>
</evidence>
<dbReference type="STRING" id="1211777.BN77_p10701"/>
<sequence length="152" mass="16800">MNDGWREAAGSRLHIVDHLVVQFDLGKARIRLCDHSATLTIKGLRRGFTRSEYHLSLSNADARSMVEEFAKGPGLEKWRHEVVMQGLVWQVDEYTGPLIGLVTADVELPAEDHPLPIPDWVGREITGDPRYSSAQLASVARANETAAGIDCP</sequence>
<dbReference type="PANTHER" id="PTHR40114:SF1">
    <property type="entry name" value="SLR0698 PROTEIN"/>
    <property type="match status" value="1"/>
</dbReference>
<comment type="caution">
    <text evidence="1">The sequence shown here is derived from an EMBL/GenBank/DDBJ whole genome shotgun (WGS) entry which is preliminary data.</text>
</comment>
<dbReference type="InterPro" id="IPR012042">
    <property type="entry name" value="NeuTTM/CthTTM-like"/>
</dbReference>
<name>K0Q688_9HYPH</name>
<reference evidence="1 2" key="1">
    <citation type="journal article" date="2013" name="Genome Announc.">
        <title>Draft Genome Sequence of Rhizobium mesoamericanum STM3625, a Nitrogen-Fixing Symbiont of Mimosa pudica Isolated in French Guiana (South America).</title>
        <authorList>
            <person name="Moulin L."/>
            <person name="Mornico D."/>
            <person name="Melkonian R."/>
            <person name="Klonowska A."/>
        </authorList>
    </citation>
    <scope>NUCLEOTIDE SEQUENCE [LARGE SCALE GENOMIC DNA]</scope>
    <source>
        <strain evidence="1 2">STM3625</strain>
    </source>
</reference>
<gene>
    <name evidence="1" type="ORF">BN77_p10701</name>
</gene>
<keyword evidence="2" id="KW-1185">Reference proteome</keyword>
<dbReference type="PANTHER" id="PTHR40114">
    <property type="entry name" value="SLR0698 PROTEIN"/>
    <property type="match status" value="1"/>
</dbReference>
<dbReference type="AlphaFoldDB" id="K0Q688"/>
<dbReference type="Gene3D" id="2.40.320.10">
    <property type="entry name" value="Hypothetical Protein Pfu-838710-001"/>
    <property type="match status" value="1"/>
</dbReference>
<dbReference type="PIRSF" id="PIRSF016487">
    <property type="entry name" value="CYTH_UCP016487"/>
    <property type="match status" value="1"/>
</dbReference>
<organism evidence="1 2">
    <name type="scientific">Rhizobium mesoamericanum STM3625</name>
    <dbReference type="NCBI Taxonomy" id="1211777"/>
    <lineage>
        <taxon>Bacteria</taxon>
        <taxon>Pseudomonadati</taxon>
        <taxon>Pseudomonadota</taxon>
        <taxon>Alphaproteobacteria</taxon>
        <taxon>Hyphomicrobiales</taxon>
        <taxon>Rhizobiaceae</taxon>
        <taxon>Rhizobium/Agrobacterium group</taxon>
        <taxon>Rhizobium</taxon>
    </lineage>
</organism>
<dbReference type="EMBL" id="CANI01000043">
    <property type="protein sequence ID" value="CCM79434.1"/>
    <property type="molecule type" value="Genomic_DNA"/>
</dbReference>
<dbReference type="SUPFAM" id="SSF55154">
    <property type="entry name" value="CYTH-like phosphatases"/>
    <property type="match status" value="1"/>
</dbReference>
<protein>
    <submittedName>
        <fullName evidence="1">Putative triphosphate tunnel metalloenzyme (CYTH-like)</fullName>
    </submittedName>
</protein>
<accession>K0Q688</accession>
<dbReference type="HOGENOM" id="CLU_109545_1_0_5"/>
<dbReference type="InterPro" id="IPR033469">
    <property type="entry name" value="CYTH-like_dom_sf"/>
</dbReference>
<proteinExistence type="predicted"/>
<dbReference type="eggNOG" id="COG2954">
    <property type="taxonomic scope" value="Bacteria"/>
</dbReference>
<dbReference type="Proteomes" id="UP000009319">
    <property type="component" value="Unassembled WGS sequence"/>
</dbReference>
<evidence type="ECO:0000313" key="1">
    <source>
        <dbReference type="EMBL" id="CCM79434.1"/>
    </source>
</evidence>